<protein>
    <submittedName>
        <fullName evidence="2">Uncharacterized protein</fullName>
    </submittedName>
</protein>
<dbReference type="Proteomes" id="UP000295197">
    <property type="component" value="Unassembled WGS sequence"/>
</dbReference>
<keyword evidence="1" id="KW-0812">Transmembrane</keyword>
<proteinExistence type="predicted"/>
<reference evidence="2 3" key="1">
    <citation type="submission" date="2019-03" db="EMBL/GenBank/DDBJ databases">
        <title>Genomic Encyclopedia of Type Strains, Phase IV (KMG-IV): sequencing the most valuable type-strain genomes for metagenomic binning, comparative biology and taxonomic classification.</title>
        <authorList>
            <person name="Goeker M."/>
        </authorList>
    </citation>
    <scope>NUCLEOTIDE SEQUENCE [LARGE SCALE GENOMIC DNA]</scope>
    <source>
        <strain evidence="2 3">DSM 22362</strain>
    </source>
</reference>
<evidence type="ECO:0000256" key="1">
    <source>
        <dbReference type="SAM" id="Phobius"/>
    </source>
</evidence>
<keyword evidence="1" id="KW-1133">Transmembrane helix</keyword>
<name>A0A4R3VP92_9SPHI</name>
<sequence>MFKKPIFKFFHHRVCKRTFTWVKNILPINVILQKHPKSVFALMIISILFSVGCFFIYQNPHSKKESSAMPITRPLTHSIAGLFSSVSAIKEILVLQEIVDVALQKDSLNQTDSLLIEQTLQKIHVLENMMLK</sequence>
<gene>
    <name evidence="2" type="ORF">EDC17_10648</name>
</gene>
<keyword evidence="1" id="KW-0472">Membrane</keyword>
<comment type="caution">
    <text evidence="2">The sequence shown here is derived from an EMBL/GenBank/DDBJ whole genome shotgun (WGS) entry which is preliminary data.</text>
</comment>
<feature type="transmembrane region" description="Helical" evidence="1">
    <location>
        <begin position="39"/>
        <end position="57"/>
    </location>
</feature>
<keyword evidence="3" id="KW-1185">Reference proteome</keyword>
<organism evidence="2 3">
    <name type="scientific">Sphingobacterium alimentarium</name>
    <dbReference type="NCBI Taxonomy" id="797292"/>
    <lineage>
        <taxon>Bacteria</taxon>
        <taxon>Pseudomonadati</taxon>
        <taxon>Bacteroidota</taxon>
        <taxon>Sphingobacteriia</taxon>
        <taxon>Sphingobacteriales</taxon>
        <taxon>Sphingobacteriaceae</taxon>
        <taxon>Sphingobacterium</taxon>
    </lineage>
</organism>
<dbReference type="EMBL" id="SMBZ01000064">
    <property type="protein sequence ID" value="TCV06080.1"/>
    <property type="molecule type" value="Genomic_DNA"/>
</dbReference>
<dbReference type="OrthoDB" id="796951at2"/>
<evidence type="ECO:0000313" key="2">
    <source>
        <dbReference type="EMBL" id="TCV06080.1"/>
    </source>
</evidence>
<evidence type="ECO:0000313" key="3">
    <source>
        <dbReference type="Proteomes" id="UP000295197"/>
    </source>
</evidence>
<accession>A0A4R3VP92</accession>
<dbReference type="RefSeq" id="WP_132779047.1">
    <property type="nucleotide sequence ID" value="NZ_SMBZ01000064.1"/>
</dbReference>
<dbReference type="AlphaFoldDB" id="A0A4R3VP92"/>